<dbReference type="GO" id="GO:0051920">
    <property type="term" value="F:peroxiredoxin activity"/>
    <property type="evidence" value="ECO:0007669"/>
    <property type="project" value="InterPro"/>
</dbReference>
<dbReference type="eggNOG" id="COG0599">
    <property type="taxonomic scope" value="Bacteria"/>
</dbReference>
<dbReference type="PANTHER" id="PTHR33570:SF10">
    <property type="entry name" value="GAMMA-CARBOXYMUCONOLACTONE DECARBOXYLASE"/>
    <property type="match status" value="1"/>
</dbReference>
<dbReference type="RefSeq" id="WP_011698950.1">
    <property type="nucleotide sequence ID" value="NC_008554.1"/>
</dbReference>
<feature type="domain" description="Carboxymuconolactone decarboxylase-like" evidence="1">
    <location>
        <begin position="203"/>
        <end position="288"/>
    </location>
</feature>
<dbReference type="Pfam" id="PF02627">
    <property type="entry name" value="CMD"/>
    <property type="match status" value="2"/>
</dbReference>
<dbReference type="EMBL" id="CP000478">
    <property type="protein sequence ID" value="ABK17781.1"/>
    <property type="molecule type" value="Genomic_DNA"/>
</dbReference>
<dbReference type="Proteomes" id="UP000001784">
    <property type="component" value="Chromosome"/>
</dbReference>
<feature type="domain" description="Carboxymuconolactone decarboxylase-like" evidence="1">
    <location>
        <begin position="70"/>
        <end position="155"/>
    </location>
</feature>
<reference evidence="2 3" key="1">
    <citation type="submission" date="2006-10" db="EMBL/GenBank/DDBJ databases">
        <title>Complete sequence of Syntrophobacter fumaroxidans MPOB.</title>
        <authorList>
            <consortium name="US DOE Joint Genome Institute"/>
            <person name="Copeland A."/>
            <person name="Lucas S."/>
            <person name="Lapidus A."/>
            <person name="Barry K."/>
            <person name="Detter J.C."/>
            <person name="Glavina del Rio T."/>
            <person name="Hammon N."/>
            <person name="Israni S."/>
            <person name="Pitluck S."/>
            <person name="Goltsman E.G."/>
            <person name="Martinez M."/>
            <person name="Schmutz J."/>
            <person name="Larimer F."/>
            <person name="Land M."/>
            <person name="Hauser L."/>
            <person name="Kyrpides N."/>
            <person name="Kim E."/>
            <person name="Boone D.R."/>
            <person name="Brockman F."/>
            <person name="Culley D."/>
            <person name="Ferry J."/>
            <person name="Gunsalus R."/>
            <person name="McInerney M.J."/>
            <person name="Morrison M."/>
            <person name="Plugge C."/>
            <person name="Rohlin L."/>
            <person name="Scholten J."/>
            <person name="Sieber J."/>
            <person name="Stams A.J.M."/>
            <person name="Worm P."/>
            <person name="Henstra A.M."/>
            <person name="Richardson P."/>
        </authorList>
    </citation>
    <scope>NUCLEOTIDE SEQUENCE [LARGE SCALE GENOMIC DNA]</scope>
    <source>
        <strain evidence="3">DSM 10017 / MPOB</strain>
    </source>
</reference>
<gene>
    <name evidence="2" type="ordered locus">Sfum_2098</name>
</gene>
<dbReference type="InterPro" id="IPR052512">
    <property type="entry name" value="4CMD/NDH-1_regulator"/>
</dbReference>
<sequence precursor="true">MKNRARCRRVHHRFGPTLCLLTALTLILEVGALFAADNRGERYEKGYRALQALNADGAGKVIEGLRDIAPEMSDFLVEFAYGDVFSRPALDPKSREMATIAALTALGNAAPQLKWHIAAALNIGVRPEQIIDIMYVSVVYHGFPAALNGIAAAREVFAEKGIRFTPVKREKIADKRALGLKTMDATSRGAGEKVVDSLKDIAPEMADFILEFSYADIFSRGVLSPGETELVAIAGMCAAGTQRPQLIVHIKSGLNVGLTKEQIIEVMDQMAVYAGFPAALNGISAAREAFASAAR</sequence>
<dbReference type="AlphaFoldDB" id="A0LK29"/>
<dbReference type="SUPFAM" id="SSF69118">
    <property type="entry name" value="AhpD-like"/>
    <property type="match status" value="1"/>
</dbReference>
<keyword evidence="3" id="KW-1185">Reference proteome</keyword>
<evidence type="ECO:0000313" key="2">
    <source>
        <dbReference type="EMBL" id="ABK17781.1"/>
    </source>
</evidence>
<dbReference type="InterPro" id="IPR003779">
    <property type="entry name" value="CMD-like"/>
</dbReference>
<evidence type="ECO:0000313" key="3">
    <source>
        <dbReference type="Proteomes" id="UP000001784"/>
    </source>
</evidence>
<dbReference type="InterPro" id="IPR029032">
    <property type="entry name" value="AhpD-like"/>
</dbReference>
<name>A0LK29_SYNFM</name>
<evidence type="ECO:0000259" key="1">
    <source>
        <dbReference type="Pfam" id="PF02627"/>
    </source>
</evidence>
<dbReference type="STRING" id="335543.Sfum_2098"/>
<dbReference type="Gene3D" id="1.20.1290.10">
    <property type="entry name" value="AhpD-like"/>
    <property type="match status" value="2"/>
</dbReference>
<dbReference type="KEGG" id="sfu:Sfum_2098"/>
<proteinExistence type="predicted"/>
<dbReference type="OrthoDB" id="9793083at2"/>
<dbReference type="InParanoid" id="A0LK29"/>
<organism evidence="2 3">
    <name type="scientific">Syntrophobacter fumaroxidans (strain DSM 10017 / MPOB)</name>
    <dbReference type="NCBI Taxonomy" id="335543"/>
    <lineage>
        <taxon>Bacteria</taxon>
        <taxon>Pseudomonadati</taxon>
        <taxon>Thermodesulfobacteriota</taxon>
        <taxon>Syntrophobacteria</taxon>
        <taxon>Syntrophobacterales</taxon>
        <taxon>Syntrophobacteraceae</taxon>
        <taxon>Syntrophobacter</taxon>
    </lineage>
</organism>
<dbReference type="HOGENOM" id="CLU_070025_0_1_7"/>
<dbReference type="PANTHER" id="PTHR33570">
    <property type="entry name" value="4-CARBOXYMUCONOLACTONE DECARBOXYLASE FAMILY PROTEIN"/>
    <property type="match status" value="1"/>
</dbReference>
<accession>A0LK29</accession>
<protein>
    <submittedName>
        <fullName evidence="2">Carboxymuconolactone decarboxylase</fullName>
    </submittedName>
</protein>